<reference evidence="1" key="2">
    <citation type="submission" date="2021-01" db="EMBL/GenBank/DDBJ databases">
        <authorList>
            <person name="Hahn C.R."/>
            <person name="Youssef N.H."/>
            <person name="Elshahed M."/>
        </authorList>
    </citation>
    <scope>NUCLEOTIDE SEQUENCE</scope>
    <source>
        <strain evidence="1">Zod_Metabat.24</strain>
    </source>
</reference>
<gene>
    <name evidence="1" type="ORF">JW984_15185</name>
</gene>
<protein>
    <submittedName>
        <fullName evidence="1">Uncharacterized protein</fullName>
    </submittedName>
</protein>
<dbReference type="Proteomes" id="UP000809273">
    <property type="component" value="Unassembled WGS sequence"/>
</dbReference>
<reference evidence="1" key="1">
    <citation type="journal article" date="2021" name="Environ. Microbiol.">
        <title>Genomic characterization of three novel Desulfobacterota classes expand the metabolic and phylogenetic diversity of the phylum.</title>
        <authorList>
            <person name="Murphy C.L."/>
            <person name="Biggerstaff J."/>
            <person name="Eichhorn A."/>
            <person name="Ewing E."/>
            <person name="Shahan R."/>
            <person name="Soriano D."/>
            <person name="Stewart S."/>
            <person name="VanMol K."/>
            <person name="Walker R."/>
            <person name="Walters P."/>
            <person name="Elshahed M.S."/>
            <person name="Youssef N.H."/>
        </authorList>
    </citation>
    <scope>NUCLEOTIDE SEQUENCE</scope>
    <source>
        <strain evidence="1">Zod_Metabat.24</strain>
    </source>
</reference>
<dbReference type="EMBL" id="JAFGIX010000082">
    <property type="protein sequence ID" value="MBN1574539.1"/>
    <property type="molecule type" value="Genomic_DNA"/>
</dbReference>
<evidence type="ECO:0000313" key="2">
    <source>
        <dbReference type="Proteomes" id="UP000809273"/>
    </source>
</evidence>
<dbReference type="AlphaFoldDB" id="A0A9D8KH12"/>
<sequence length="75" mass="8801">MEPDIKFKVETGYKRARCCYNCEHGKMPDSNKIVIYCEHPKNDSPFLVEFNMACNQFKDLEIPACLKPELEEDKQ</sequence>
<comment type="caution">
    <text evidence="1">The sequence shown here is derived from an EMBL/GenBank/DDBJ whole genome shotgun (WGS) entry which is preliminary data.</text>
</comment>
<evidence type="ECO:0000313" key="1">
    <source>
        <dbReference type="EMBL" id="MBN1574539.1"/>
    </source>
</evidence>
<proteinExistence type="predicted"/>
<name>A0A9D8KH12_9DELT</name>
<organism evidence="1 2">
    <name type="scientific">Candidatus Zymogenus saltonus</name>
    <dbReference type="NCBI Taxonomy" id="2844893"/>
    <lineage>
        <taxon>Bacteria</taxon>
        <taxon>Deltaproteobacteria</taxon>
        <taxon>Candidatus Zymogenia</taxon>
        <taxon>Candidatus Zymogeniales</taxon>
        <taxon>Candidatus Zymogenaceae</taxon>
        <taxon>Candidatus Zymogenus</taxon>
    </lineage>
</organism>
<accession>A0A9D8KH12</accession>